<sequence length="53" mass="6109">MLHESFRSHGRAPFHAIDSVSTRHPRGDARLHSQFPEVTLYLIFLASCDVVRF</sequence>
<dbReference type="HOGENOM" id="CLU_3064252_0_0_9"/>
<proteinExistence type="predicted"/>
<reference evidence="1 2" key="2">
    <citation type="journal article" date="2013" name="Genome Announc.">
        <title>Genome Sequence of Growth-Improving Paenibacillus mucilaginosus Strain KNP414.</title>
        <authorList>
            <person name="Lu J.J."/>
            <person name="Wang J.F."/>
            <person name="Hu X.F."/>
        </authorList>
    </citation>
    <scope>NUCLEOTIDE SEQUENCE [LARGE SCALE GENOMIC DNA]</scope>
    <source>
        <strain evidence="1 2">KNP414</strain>
    </source>
</reference>
<evidence type="ECO:0000313" key="2">
    <source>
        <dbReference type="Proteomes" id="UP000006620"/>
    </source>
</evidence>
<name>F8FJS4_PAEMK</name>
<dbReference type="KEGG" id="pms:KNP414_04879"/>
<accession>F8FJS4</accession>
<organism evidence="1 2">
    <name type="scientific">Paenibacillus mucilaginosus (strain KNP414)</name>
    <dbReference type="NCBI Taxonomy" id="1036673"/>
    <lineage>
        <taxon>Bacteria</taxon>
        <taxon>Bacillati</taxon>
        <taxon>Bacillota</taxon>
        <taxon>Bacilli</taxon>
        <taxon>Bacillales</taxon>
        <taxon>Paenibacillaceae</taxon>
        <taxon>Paenibacillus</taxon>
    </lineage>
</organism>
<protein>
    <submittedName>
        <fullName evidence="1">Uncharacterized protein</fullName>
    </submittedName>
</protein>
<dbReference type="PATRIC" id="fig|1036673.3.peg.4493"/>
<dbReference type="AlphaFoldDB" id="F8FJS4"/>
<gene>
    <name evidence="1" type="ordered locus">KNP414_04879</name>
</gene>
<dbReference type="Proteomes" id="UP000006620">
    <property type="component" value="Chromosome"/>
</dbReference>
<evidence type="ECO:0000313" key="1">
    <source>
        <dbReference type="EMBL" id="AEI43405.1"/>
    </source>
</evidence>
<dbReference type="EMBL" id="CP002869">
    <property type="protein sequence ID" value="AEI43405.1"/>
    <property type="molecule type" value="Genomic_DNA"/>
</dbReference>
<reference evidence="2" key="1">
    <citation type="submission" date="2011-06" db="EMBL/GenBank/DDBJ databases">
        <title>Complete genome sequence of Paenibacillus mucilaginosus KNP414.</title>
        <authorList>
            <person name="Wang J."/>
            <person name="Hu S."/>
            <person name="Hu X."/>
            <person name="Zhang B."/>
            <person name="Dong D."/>
            <person name="Zhang S."/>
            <person name="Zhao K."/>
            <person name="Wu D."/>
        </authorList>
    </citation>
    <scope>NUCLEOTIDE SEQUENCE [LARGE SCALE GENOMIC DNA]</scope>
    <source>
        <strain evidence="2">KNP414</strain>
    </source>
</reference>